<evidence type="ECO:0000313" key="2">
    <source>
        <dbReference type="Proteomes" id="UP000633263"/>
    </source>
</evidence>
<keyword evidence="2" id="KW-1185">Reference proteome</keyword>
<dbReference type="SUPFAM" id="SSF47616">
    <property type="entry name" value="GST C-terminal domain-like"/>
    <property type="match status" value="1"/>
</dbReference>
<comment type="caution">
    <text evidence="1">The sequence shown here is derived from an EMBL/GenBank/DDBJ whole genome shotgun (WGS) entry which is preliminary data.</text>
</comment>
<name>A0ABQ2CKC9_9GAMM</name>
<dbReference type="InterPro" id="IPR036282">
    <property type="entry name" value="Glutathione-S-Trfase_C_sf"/>
</dbReference>
<proteinExistence type="predicted"/>
<reference evidence="2" key="1">
    <citation type="journal article" date="2019" name="Int. J. Syst. Evol. Microbiol.">
        <title>The Global Catalogue of Microorganisms (GCM) 10K type strain sequencing project: providing services to taxonomists for standard genome sequencing and annotation.</title>
        <authorList>
            <consortium name="The Broad Institute Genomics Platform"/>
            <consortium name="The Broad Institute Genome Sequencing Center for Infectious Disease"/>
            <person name="Wu L."/>
            <person name="Ma J."/>
        </authorList>
    </citation>
    <scope>NUCLEOTIDE SEQUENCE [LARGE SCALE GENOMIC DNA]</scope>
    <source>
        <strain evidence="2">JCM 11590</strain>
    </source>
</reference>
<sequence length="71" mass="8575">MADICIMPFVRQFAHVDQDVFYSLPYPHLQQWLREWLAHPLFQQVMVKFPPWRVMSSWCSRSIMSVARVVH</sequence>
<evidence type="ECO:0000313" key="1">
    <source>
        <dbReference type="EMBL" id="GGI93614.1"/>
    </source>
</evidence>
<dbReference type="RefSeq" id="WP_229710307.1">
    <property type="nucleotide sequence ID" value="NZ_BMNN01000001.1"/>
</dbReference>
<gene>
    <name evidence="1" type="ORF">GCM10009083_07620</name>
</gene>
<protein>
    <submittedName>
        <fullName evidence="1">Uncharacterized protein</fullName>
    </submittedName>
</protein>
<accession>A0ABQ2CKC9</accession>
<dbReference type="Proteomes" id="UP000633263">
    <property type="component" value="Unassembled WGS sequence"/>
</dbReference>
<organism evidence="1 2">
    <name type="scientific">Halopseudomonas pertucinogena</name>
    <dbReference type="NCBI Taxonomy" id="86175"/>
    <lineage>
        <taxon>Bacteria</taxon>
        <taxon>Pseudomonadati</taxon>
        <taxon>Pseudomonadota</taxon>
        <taxon>Gammaproteobacteria</taxon>
        <taxon>Pseudomonadales</taxon>
        <taxon>Pseudomonadaceae</taxon>
        <taxon>Halopseudomonas</taxon>
    </lineage>
</organism>
<dbReference type="EMBL" id="BMNN01000001">
    <property type="protein sequence ID" value="GGI93614.1"/>
    <property type="molecule type" value="Genomic_DNA"/>
</dbReference>